<gene>
    <name evidence="1" type="ORF">METZ01_LOCUS303745</name>
</gene>
<accession>A0A382MU66</accession>
<proteinExistence type="predicted"/>
<name>A0A382MU66_9ZZZZ</name>
<reference evidence="1" key="1">
    <citation type="submission" date="2018-05" db="EMBL/GenBank/DDBJ databases">
        <authorList>
            <person name="Lanie J.A."/>
            <person name="Ng W.-L."/>
            <person name="Kazmierczak K.M."/>
            <person name="Andrzejewski T.M."/>
            <person name="Davidsen T.M."/>
            <person name="Wayne K.J."/>
            <person name="Tettelin H."/>
            <person name="Glass J.I."/>
            <person name="Rusch D."/>
            <person name="Podicherti R."/>
            <person name="Tsui H.-C.T."/>
            <person name="Winkler M.E."/>
        </authorList>
    </citation>
    <scope>NUCLEOTIDE SEQUENCE</scope>
</reference>
<dbReference type="AlphaFoldDB" id="A0A382MU66"/>
<dbReference type="EMBL" id="UINC01095090">
    <property type="protein sequence ID" value="SVC50891.1"/>
    <property type="molecule type" value="Genomic_DNA"/>
</dbReference>
<organism evidence="1">
    <name type="scientific">marine metagenome</name>
    <dbReference type="NCBI Taxonomy" id="408172"/>
    <lineage>
        <taxon>unclassified sequences</taxon>
        <taxon>metagenomes</taxon>
        <taxon>ecological metagenomes</taxon>
    </lineage>
</organism>
<protein>
    <submittedName>
        <fullName evidence="1">Uncharacterized protein</fullName>
    </submittedName>
</protein>
<evidence type="ECO:0000313" key="1">
    <source>
        <dbReference type="EMBL" id="SVC50891.1"/>
    </source>
</evidence>
<sequence>MDERLEKALDFSNFMVTVNNQRKLIYEKFLENSVYYERGGKFVVNKELINFCNTLLQKNQTSAIFVDDNNTPIEIDDLEEFLDKILNVYFTNVNEYLIKFNELKEKRTSEGLLNI</sequence>